<keyword evidence="3" id="KW-1185">Reference proteome</keyword>
<feature type="chain" id="PRO_5035862955" description="Secreted protein" evidence="1">
    <location>
        <begin position="20"/>
        <end position="85"/>
    </location>
</feature>
<organism evidence="2 3">
    <name type="scientific">Apolygus lucorum</name>
    <name type="common">Small green plant bug</name>
    <name type="synonym">Lygocoris lucorum</name>
    <dbReference type="NCBI Taxonomy" id="248454"/>
    <lineage>
        <taxon>Eukaryota</taxon>
        <taxon>Metazoa</taxon>
        <taxon>Ecdysozoa</taxon>
        <taxon>Arthropoda</taxon>
        <taxon>Hexapoda</taxon>
        <taxon>Insecta</taxon>
        <taxon>Pterygota</taxon>
        <taxon>Neoptera</taxon>
        <taxon>Paraneoptera</taxon>
        <taxon>Hemiptera</taxon>
        <taxon>Heteroptera</taxon>
        <taxon>Panheteroptera</taxon>
        <taxon>Cimicomorpha</taxon>
        <taxon>Miridae</taxon>
        <taxon>Mirini</taxon>
        <taxon>Apolygus</taxon>
    </lineage>
</organism>
<dbReference type="AlphaFoldDB" id="A0A8S9X3S5"/>
<evidence type="ECO:0000256" key="1">
    <source>
        <dbReference type="SAM" id="SignalP"/>
    </source>
</evidence>
<evidence type="ECO:0008006" key="4">
    <source>
        <dbReference type="Google" id="ProtNLM"/>
    </source>
</evidence>
<evidence type="ECO:0000313" key="3">
    <source>
        <dbReference type="Proteomes" id="UP000466442"/>
    </source>
</evidence>
<keyword evidence="1" id="KW-0732">Signal</keyword>
<gene>
    <name evidence="2" type="ORF">GE061_003393</name>
</gene>
<feature type="signal peptide" evidence="1">
    <location>
        <begin position="1"/>
        <end position="19"/>
    </location>
</feature>
<proteinExistence type="predicted"/>
<evidence type="ECO:0000313" key="2">
    <source>
        <dbReference type="EMBL" id="KAF6202981.1"/>
    </source>
</evidence>
<comment type="caution">
    <text evidence="2">The sequence shown here is derived from an EMBL/GenBank/DDBJ whole genome shotgun (WGS) entry which is preliminary data.</text>
</comment>
<reference evidence="2" key="1">
    <citation type="journal article" date="2021" name="Mol. Ecol. Resour.">
        <title>Apolygus lucorum genome provides insights into omnivorousness and mesophyll feeding.</title>
        <authorList>
            <person name="Liu Y."/>
            <person name="Liu H."/>
            <person name="Wang H."/>
            <person name="Huang T."/>
            <person name="Liu B."/>
            <person name="Yang B."/>
            <person name="Yin L."/>
            <person name="Li B."/>
            <person name="Zhang Y."/>
            <person name="Zhang S."/>
            <person name="Jiang F."/>
            <person name="Zhang X."/>
            <person name="Ren Y."/>
            <person name="Wang B."/>
            <person name="Wang S."/>
            <person name="Lu Y."/>
            <person name="Wu K."/>
            <person name="Fan W."/>
            <person name="Wang G."/>
        </authorList>
    </citation>
    <scope>NUCLEOTIDE SEQUENCE</scope>
    <source>
        <strain evidence="2">12Hb</strain>
    </source>
</reference>
<dbReference type="Proteomes" id="UP000466442">
    <property type="component" value="Unassembled WGS sequence"/>
</dbReference>
<protein>
    <recommendedName>
        <fullName evidence="4">Secreted protein</fullName>
    </recommendedName>
</protein>
<name>A0A8S9X3S5_APOLU</name>
<accession>A0A8S9X3S5</accession>
<dbReference type="EMBL" id="WIXP02000011">
    <property type="protein sequence ID" value="KAF6202981.1"/>
    <property type="molecule type" value="Genomic_DNA"/>
</dbReference>
<sequence>MWRDHLPLNFILNCGLLFASQNRCIDLAPNTNCGTLELSRLRLIRVVQPYHKADGDVVSHCKPRVIVSGVQRSQIPWASIYLRIL</sequence>